<evidence type="ECO:0000313" key="2">
    <source>
        <dbReference type="EMBL" id="QDU43620.1"/>
    </source>
</evidence>
<dbReference type="AlphaFoldDB" id="A0A517ZMB3"/>
<keyword evidence="3" id="KW-1185">Reference proteome</keyword>
<accession>A0A517ZMB3</accession>
<dbReference type="Proteomes" id="UP000319383">
    <property type="component" value="Chromosome"/>
</dbReference>
<feature type="region of interest" description="Disordered" evidence="1">
    <location>
        <begin position="21"/>
        <end position="49"/>
    </location>
</feature>
<gene>
    <name evidence="2" type="ORF">Mal52_20960</name>
</gene>
<proteinExistence type="predicted"/>
<sequence>MVDASYVSTKLVRYETLLQSDGQSCPESSGHKERASICRDNHSSGWKTK</sequence>
<reference evidence="2 3" key="1">
    <citation type="submission" date="2019-02" db="EMBL/GenBank/DDBJ databases">
        <title>Deep-cultivation of Planctomycetes and their phenomic and genomic characterization uncovers novel biology.</title>
        <authorList>
            <person name="Wiegand S."/>
            <person name="Jogler M."/>
            <person name="Boedeker C."/>
            <person name="Pinto D."/>
            <person name="Vollmers J."/>
            <person name="Rivas-Marin E."/>
            <person name="Kohn T."/>
            <person name="Peeters S.H."/>
            <person name="Heuer A."/>
            <person name="Rast P."/>
            <person name="Oberbeckmann S."/>
            <person name="Bunk B."/>
            <person name="Jeske O."/>
            <person name="Meyerdierks A."/>
            <person name="Storesund J.E."/>
            <person name="Kallscheuer N."/>
            <person name="Luecker S."/>
            <person name="Lage O.M."/>
            <person name="Pohl T."/>
            <person name="Merkel B.J."/>
            <person name="Hornburger P."/>
            <person name="Mueller R.-W."/>
            <person name="Bruemmer F."/>
            <person name="Labrenz M."/>
            <person name="Spormann A.M."/>
            <person name="Op den Camp H."/>
            <person name="Overmann J."/>
            <person name="Amann R."/>
            <person name="Jetten M.S.M."/>
            <person name="Mascher T."/>
            <person name="Medema M.H."/>
            <person name="Devos D.P."/>
            <person name="Kaster A.-K."/>
            <person name="Ovreas L."/>
            <person name="Rohde M."/>
            <person name="Galperin M.Y."/>
            <person name="Jogler C."/>
        </authorList>
    </citation>
    <scope>NUCLEOTIDE SEQUENCE [LARGE SCALE GENOMIC DNA]</scope>
    <source>
        <strain evidence="2 3">Mal52</strain>
    </source>
</reference>
<evidence type="ECO:0000256" key="1">
    <source>
        <dbReference type="SAM" id="MobiDB-lite"/>
    </source>
</evidence>
<feature type="compositionally biased region" description="Basic and acidic residues" evidence="1">
    <location>
        <begin position="29"/>
        <end position="42"/>
    </location>
</feature>
<evidence type="ECO:0000313" key="3">
    <source>
        <dbReference type="Proteomes" id="UP000319383"/>
    </source>
</evidence>
<dbReference type="KEGG" id="sdyn:Mal52_20960"/>
<dbReference type="EMBL" id="CP036276">
    <property type="protein sequence ID" value="QDU43620.1"/>
    <property type="molecule type" value="Genomic_DNA"/>
</dbReference>
<organism evidence="2 3">
    <name type="scientific">Symmachiella dynata</name>
    <dbReference type="NCBI Taxonomy" id="2527995"/>
    <lineage>
        <taxon>Bacteria</taxon>
        <taxon>Pseudomonadati</taxon>
        <taxon>Planctomycetota</taxon>
        <taxon>Planctomycetia</taxon>
        <taxon>Planctomycetales</taxon>
        <taxon>Planctomycetaceae</taxon>
        <taxon>Symmachiella</taxon>
    </lineage>
</organism>
<protein>
    <submittedName>
        <fullName evidence="2">Uncharacterized protein</fullName>
    </submittedName>
</protein>
<name>A0A517ZMB3_9PLAN</name>